<dbReference type="RefSeq" id="WP_339404663.1">
    <property type="nucleotide sequence ID" value="NZ_JBBGAZ010000015.1"/>
</dbReference>
<organism evidence="1 2">
    <name type="scientific">Cognatishimia coralii</name>
    <dbReference type="NCBI Taxonomy" id="3083254"/>
    <lineage>
        <taxon>Bacteria</taxon>
        <taxon>Pseudomonadati</taxon>
        <taxon>Pseudomonadota</taxon>
        <taxon>Alphaproteobacteria</taxon>
        <taxon>Rhodobacterales</taxon>
        <taxon>Paracoccaceae</taxon>
        <taxon>Cognatishimia</taxon>
    </lineage>
</organism>
<gene>
    <name evidence="1" type="ORF">WG622_17320</name>
</gene>
<keyword evidence="2" id="KW-1185">Reference proteome</keyword>
<dbReference type="Proteomes" id="UP001368270">
    <property type="component" value="Unassembled WGS sequence"/>
</dbReference>
<comment type="caution">
    <text evidence="1">The sequence shown here is derived from an EMBL/GenBank/DDBJ whole genome shotgun (WGS) entry which is preliminary data.</text>
</comment>
<sequence length="357" mass="36189">MALTLAIALPALGSVAVNWAEARADNRASALAELLREAGKGIEAALAAEVFNKADFAASTVVTLNDAQITTLFGAADVAPYLNITNLRGMNFDVLIGRQGDGPVEGVVLLQSTSARGALVLERMRNTGVFTNGQAAVSDRSGTETTTQAFMTASGTVIPAGTEFVAFSTANVADLDANRVIRQDRRVVGAPTLGMSTNLNLGGFGITNTLEASAETAESTTVVAPASGLNSASASVDSIIAPGASLESVVGKSIGVSGNVVAREGYVEGLITSGDTQTAFHVDLEGLTVSEDLDAPVNIALTSALTTMSADGGGAANVSMREGVIDSLTSENVTGEGFYAESIQTNSITTQTGCSGC</sequence>
<name>A0ABU8QKS6_9RHOB</name>
<accession>A0ABU8QKS6</accession>
<dbReference type="EMBL" id="JBBGAZ010000015">
    <property type="protein sequence ID" value="MEJ5220019.1"/>
    <property type="molecule type" value="Genomic_DNA"/>
</dbReference>
<evidence type="ECO:0008006" key="3">
    <source>
        <dbReference type="Google" id="ProtNLM"/>
    </source>
</evidence>
<proteinExistence type="predicted"/>
<protein>
    <recommendedName>
        <fullName evidence="3">Flp pilus-assembly TadG-like N-terminal domain-containing protein</fullName>
    </recommendedName>
</protein>
<evidence type="ECO:0000313" key="2">
    <source>
        <dbReference type="Proteomes" id="UP001368270"/>
    </source>
</evidence>
<reference evidence="1 2" key="1">
    <citation type="submission" date="2024-03" db="EMBL/GenBank/DDBJ databases">
        <title>Cognatishimia coralii sp. nov., a marine bacterium isolated from coral surrounding seawater.</title>
        <authorList>
            <person name="Liu X."/>
            <person name="Liu S."/>
            <person name="Sun H."/>
            <person name="Zhang Y."/>
        </authorList>
    </citation>
    <scope>NUCLEOTIDE SEQUENCE [LARGE SCALE GENOMIC DNA]</scope>
    <source>
        <strain evidence="1 2">D5M38</strain>
    </source>
</reference>
<evidence type="ECO:0000313" key="1">
    <source>
        <dbReference type="EMBL" id="MEJ5220019.1"/>
    </source>
</evidence>